<organism evidence="1 2">
    <name type="scientific">Neolewinella antarctica</name>
    <dbReference type="NCBI Taxonomy" id="442734"/>
    <lineage>
        <taxon>Bacteria</taxon>
        <taxon>Pseudomonadati</taxon>
        <taxon>Bacteroidota</taxon>
        <taxon>Saprospiria</taxon>
        <taxon>Saprospirales</taxon>
        <taxon>Lewinellaceae</taxon>
        <taxon>Neolewinella</taxon>
    </lineage>
</organism>
<accession>A0ABX0XG83</accession>
<comment type="caution">
    <text evidence="1">The sequence shown here is derived from an EMBL/GenBank/DDBJ whole genome shotgun (WGS) entry which is preliminary data.</text>
</comment>
<name>A0ABX0XG83_9BACT</name>
<dbReference type="PROSITE" id="PS51257">
    <property type="entry name" value="PROKAR_LIPOPROTEIN"/>
    <property type="match status" value="1"/>
</dbReference>
<reference evidence="1 2" key="1">
    <citation type="submission" date="2020-03" db="EMBL/GenBank/DDBJ databases">
        <title>Genomic Encyclopedia of Type Strains, Phase IV (KMG-IV): sequencing the most valuable type-strain genomes for metagenomic binning, comparative biology and taxonomic classification.</title>
        <authorList>
            <person name="Goeker M."/>
        </authorList>
    </citation>
    <scope>NUCLEOTIDE SEQUENCE [LARGE SCALE GENOMIC DNA]</scope>
    <source>
        <strain evidence="1 2">DSM 105096</strain>
    </source>
</reference>
<evidence type="ECO:0000313" key="2">
    <source>
        <dbReference type="Proteomes" id="UP000770785"/>
    </source>
</evidence>
<proteinExistence type="predicted"/>
<protein>
    <submittedName>
        <fullName evidence="1">Uncharacterized protein</fullName>
    </submittedName>
</protein>
<dbReference type="RefSeq" id="WP_168039414.1">
    <property type="nucleotide sequence ID" value="NZ_JAATJH010000007.1"/>
</dbReference>
<dbReference type="Proteomes" id="UP000770785">
    <property type="component" value="Unassembled WGS sequence"/>
</dbReference>
<gene>
    <name evidence="1" type="ORF">GGR27_003403</name>
</gene>
<keyword evidence="2" id="KW-1185">Reference proteome</keyword>
<dbReference type="EMBL" id="JAATJH010000007">
    <property type="protein sequence ID" value="NJC27884.1"/>
    <property type="molecule type" value="Genomic_DNA"/>
</dbReference>
<sequence>MRLSLSAFLLLVGLLQSCQDDNLIPTPSETPVTSGATTELTFKGVPLSIVDGTIHVSNEKVLKTLLIEVSAQPVEAKDFFRTIPGYTPAEAAYDKLMLDETITLEEVSSKYDHVLAIERIDGESYVVREIDDEGVSLVMNEYGRVVAGEYVYDFSGSTDGKLLRQHFDLKNLSFRAAEHPDFEVIEVDRRLAKANIVSCRDTDGNRRVLGQLEESRVFINNANHGLKHVEASFPSFRNATS</sequence>
<evidence type="ECO:0000313" key="1">
    <source>
        <dbReference type="EMBL" id="NJC27884.1"/>
    </source>
</evidence>